<evidence type="ECO:0000313" key="3">
    <source>
        <dbReference type="Proteomes" id="UP001257277"/>
    </source>
</evidence>
<evidence type="ECO:0000313" key="2">
    <source>
        <dbReference type="EMBL" id="MDT7833142.1"/>
    </source>
</evidence>
<keyword evidence="1" id="KW-0732">Signal</keyword>
<keyword evidence="3" id="KW-1185">Reference proteome</keyword>
<feature type="chain" id="PRO_5046746606" description="Outer membrane protein beta-barrel domain-containing protein" evidence="1">
    <location>
        <begin position="20"/>
        <end position="199"/>
    </location>
</feature>
<dbReference type="Proteomes" id="UP001257277">
    <property type="component" value="Unassembled WGS sequence"/>
</dbReference>
<evidence type="ECO:0008006" key="4">
    <source>
        <dbReference type="Google" id="ProtNLM"/>
    </source>
</evidence>
<reference evidence="2 3" key="1">
    <citation type="submission" date="2023-09" db="EMBL/GenBank/DDBJ databases">
        <title>Novel taxa isolated from Blanes Bay.</title>
        <authorList>
            <person name="Rey-Velasco X."/>
            <person name="Lucena T."/>
        </authorList>
    </citation>
    <scope>NUCLEOTIDE SEQUENCE [LARGE SCALE GENOMIC DNA]</scope>
    <source>
        <strain evidence="2 3">S356</strain>
    </source>
</reference>
<sequence>MKKITVCMFLLATAFGMNAQEKENQKEVGIQFSSLNSFGLTYKSGTSKSLWRYNVLTAGVGSIDNDFENNNFDQRHDSFNISASIGKEYRKKIATNLEFRSGFDLSFGYSSYKTENGPTILNNFYQKRQAYSPGINAVIGLNYVINDKLVIGAEILPNIQYSFGEVERLDSGVIYKGDLREWNFGLNSNSARLTVAYRF</sequence>
<comment type="caution">
    <text evidence="2">The sequence shown here is derived from an EMBL/GenBank/DDBJ whole genome shotgun (WGS) entry which is preliminary data.</text>
</comment>
<dbReference type="EMBL" id="JAVTTO010000004">
    <property type="protein sequence ID" value="MDT7833142.1"/>
    <property type="molecule type" value="Genomic_DNA"/>
</dbReference>
<dbReference type="RefSeq" id="WP_349242392.1">
    <property type="nucleotide sequence ID" value="NZ_JAVTTO010000004.1"/>
</dbReference>
<feature type="signal peptide" evidence="1">
    <location>
        <begin position="1"/>
        <end position="19"/>
    </location>
</feature>
<name>A0ABU3LJ98_9FLAO</name>
<proteinExistence type="predicted"/>
<gene>
    <name evidence="2" type="ORF">RQM59_12165</name>
</gene>
<protein>
    <recommendedName>
        <fullName evidence="4">Outer membrane protein beta-barrel domain-containing protein</fullName>
    </recommendedName>
</protein>
<accession>A0ABU3LJ98</accession>
<organism evidence="2 3">
    <name type="scientific">Asprobacillus argus</name>
    <dbReference type="NCBI Taxonomy" id="3076534"/>
    <lineage>
        <taxon>Bacteria</taxon>
        <taxon>Pseudomonadati</taxon>
        <taxon>Bacteroidota</taxon>
        <taxon>Flavobacteriia</taxon>
        <taxon>Flavobacteriales</taxon>
        <taxon>Flavobacteriaceae</taxon>
        <taxon>Asprobacillus</taxon>
    </lineage>
</organism>
<evidence type="ECO:0000256" key="1">
    <source>
        <dbReference type="SAM" id="SignalP"/>
    </source>
</evidence>